<reference evidence="2" key="2">
    <citation type="submission" date="2015-01" db="EMBL/GenBank/DDBJ databases">
        <title>Evolutionary Origins and Diversification of the Mycorrhizal Mutualists.</title>
        <authorList>
            <consortium name="DOE Joint Genome Institute"/>
            <consortium name="Mycorrhizal Genomics Consortium"/>
            <person name="Kohler A."/>
            <person name="Kuo A."/>
            <person name="Nagy L.G."/>
            <person name="Floudas D."/>
            <person name="Copeland A."/>
            <person name="Barry K.W."/>
            <person name="Cichocki N."/>
            <person name="Veneault-Fourrey C."/>
            <person name="LaButti K."/>
            <person name="Lindquist E.A."/>
            <person name="Lipzen A."/>
            <person name="Lundell T."/>
            <person name="Morin E."/>
            <person name="Murat C."/>
            <person name="Riley R."/>
            <person name="Ohm R."/>
            <person name="Sun H."/>
            <person name="Tunlid A."/>
            <person name="Henrissat B."/>
            <person name="Grigoriev I.V."/>
            <person name="Hibbett D.S."/>
            <person name="Martin F."/>
        </authorList>
    </citation>
    <scope>NUCLEOTIDE SEQUENCE [LARGE SCALE GENOMIC DNA]</scope>
    <source>
        <strain evidence="2">UH-Slu-Lm8-n1</strain>
    </source>
</reference>
<dbReference type="Gene3D" id="3.10.310.10">
    <property type="entry name" value="Diaminopimelate Epimerase, Chain A, domain 1"/>
    <property type="match status" value="1"/>
</dbReference>
<organism evidence="1 2">
    <name type="scientific">Suillus luteus UH-Slu-Lm8-n1</name>
    <dbReference type="NCBI Taxonomy" id="930992"/>
    <lineage>
        <taxon>Eukaryota</taxon>
        <taxon>Fungi</taxon>
        <taxon>Dikarya</taxon>
        <taxon>Basidiomycota</taxon>
        <taxon>Agaricomycotina</taxon>
        <taxon>Agaricomycetes</taxon>
        <taxon>Agaricomycetidae</taxon>
        <taxon>Boletales</taxon>
        <taxon>Suillineae</taxon>
        <taxon>Suillaceae</taxon>
        <taxon>Suillus</taxon>
    </lineage>
</organism>
<dbReference type="Proteomes" id="UP000054485">
    <property type="component" value="Unassembled WGS sequence"/>
</dbReference>
<dbReference type="InParanoid" id="A0A0D0AP14"/>
<dbReference type="AlphaFoldDB" id="A0A0D0AP14"/>
<keyword evidence="2" id="KW-1185">Reference proteome</keyword>
<evidence type="ECO:0000313" key="1">
    <source>
        <dbReference type="EMBL" id="KIK36087.1"/>
    </source>
</evidence>
<protein>
    <submittedName>
        <fullName evidence="1">Uncharacterized protein</fullName>
    </submittedName>
</protein>
<gene>
    <name evidence="1" type="ORF">CY34DRAFT_68372</name>
</gene>
<sequence length="51" mass="5960">PYWATRLGKKNQEEMYVRQVSPRGGELWVSWDQDRNLVRLKGHAKAFGKGD</sequence>
<reference evidence="1 2" key="1">
    <citation type="submission" date="2014-04" db="EMBL/GenBank/DDBJ databases">
        <authorList>
            <consortium name="DOE Joint Genome Institute"/>
            <person name="Kuo A."/>
            <person name="Ruytinx J."/>
            <person name="Rineau F."/>
            <person name="Colpaert J."/>
            <person name="Kohler A."/>
            <person name="Nagy L.G."/>
            <person name="Floudas D."/>
            <person name="Copeland A."/>
            <person name="Barry K.W."/>
            <person name="Cichocki N."/>
            <person name="Veneault-Fourrey C."/>
            <person name="LaButti K."/>
            <person name="Lindquist E.A."/>
            <person name="Lipzen A."/>
            <person name="Lundell T."/>
            <person name="Morin E."/>
            <person name="Murat C."/>
            <person name="Sun H."/>
            <person name="Tunlid A."/>
            <person name="Henrissat B."/>
            <person name="Grigoriev I.V."/>
            <person name="Hibbett D.S."/>
            <person name="Martin F."/>
            <person name="Nordberg H.P."/>
            <person name="Cantor M.N."/>
            <person name="Hua S.X."/>
        </authorList>
    </citation>
    <scope>NUCLEOTIDE SEQUENCE [LARGE SCALE GENOMIC DNA]</scope>
    <source>
        <strain evidence="1 2">UH-Slu-Lm8-n1</strain>
    </source>
</reference>
<dbReference type="EMBL" id="KN835562">
    <property type="protein sequence ID" value="KIK36087.1"/>
    <property type="molecule type" value="Genomic_DNA"/>
</dbReference>
<dbReference type="HOGENOM" id="CLU_3112239_0_0_1"/>
<proteinExistence type="predicted"/>
<accession>A0A0D0AP14</accession>
<dbReference type="SUPFAM" id="SSF54506">
    <property type="entry name" value="Diaminopimelate epimerase-like"/>
    <property type="match status" value="1"/>
</dbReference>
<evidence type="ECO:0000313" key="2">
    <source>
        <dbReference type="Proteomes" id="UP000054485"/>
    </source>
</evidence>
<dbReference type="OrthoDB" id="75169at2759"/>
<name>A0A0D0AP14_9AGAM</name>
<feature type="non-terminal residue" evidence="1">
    <location>
        <position position="51"/>
    </location>
</feature>
<feature type="non-terminal residue" evidence="1">
    <location>
        <position position="1"/>
    </location>
</feature>